<sequence>MKKVWFKIALSMIFVGIIMTAAMGYISLYTTSSIAEEGISTLDKVMREGFDRSIRWEVETSISMVDSLKELERQGILSAAQADIVAEHIIREARYGKDGYFWVDSSDGTNIILLGKDSEGQNRYDLQDVKGNYLIRDIIANSKKTDGGFTDYWFPKAGSDIPLPKRGYSLFYPDRDWVFGTGNYTDDIDLQIQAFTENLNSRLLKIRSFTSLFIGLLFLLISAASIAGGKALSRSIDITSAALEEISDGGGDLTRELEVKSKDEVGKLASSFNRFSQKLRNIIGKIRGSIDSTRKSSDELLATSTETSSSLTEISANSSSIERQVEQLNGRVDEAAGAIMQISRNIQDLDFQVENQSSAVEQSTAAVVEMVSSIESVARKAEEKIDSVHKMMEFTVHGRQEMEETIAGVIGLTKNIDDIFAITGMINDIASQTNLLSMNASIEAAHAGDAGRGFGVVAEEIRKLAESAASYAESINATLQKNSDAMKDLKQSVDSTMAVFANVEETVTDTEEAFSEITGAMKELAAGAEEINSSVAAMRDISIEVRESSGRMSSSIRKVENTSVELKDISLFVVNAVKEINIGIGQINEAMLGLNASVNSINDEIHEISDQIGVFKID</sequence>
<reference evidence="12 13" key="1">
    <citation type="submission" date="2020-08" db="EMBL/GenBank/DDBJ databases">
        <title>Genomic Encyclopedia of Type Strains, Phase IV (KMG-IV): sequencing the most valuable type-strain genomes for metagenomic binning, comparative biology and taxonomic classification.</title>
        <authorList>
            <person name="Goeker M."/>
        </authorList>
    </citation>
    <scope>NUCLEOTIDE SEQUENCE [LARGE SCALE GENOMIC DNA]</scope>
    <source>
        <strain evidence="12 13">DSM 2461</strain>
    </source>
</reference>
<dbReference type="PROSITE" id="PS50885">
    <property type="entry name" value="HAMP"/>
    <property type="match status" value="1"/>
</dbReference>
<dbReference type="GO" id="GO:0007165">
    <property type="term" value="P:signal transduction"/>
    <property type="evidence" value="ECO:0007669"/>
    <property type="project" value="UniProtKB-KW"/>
</dbReference>
<dbReference type="EMBL" id="JACHGJ010000007">
    <property type="protein sequence ID" value="MBB6481635.1"/>
    <property type="molecule type" value="Genomic_DNA"/>
</dbReference>
<keyword evidence="4 9" id="KW-1133">Transmembrane helix</keyword>
<evidence type="ECO:0000256" key="8">
    <source>
        <dbReference type="PROSITE-ProRule" id="PRU00284"/>
    </source>
</evidence>
<evidence type="ECO:0000256" key="6">
    <source>
        <dbReference type="ARBA" id="ARBA00023224"/>
    </source>
</evidence>
<dbReference type="SMART" id="SM00304">
    <property type="entry name" value="HAMP"/>
    <property type="match status" value="1"/>
</dbReference>
<evidence type="ECO:0000313" key="13">
    <source>
        <dbReference type="Proteomes" id="UP000587760"/>
    </source>
</evidence>
<name>A0A841RCB8_9SPIO</name>
<feature type="transmembrane region" description="Helical" evidence="9">
    <location>
        <begin position="209"/>
        <end position="228"/>
    </location>
</feature>
<dbReference type="PROSITE" id="PS50111">
    <property type="entry name" value="CHEMOTAXIS_TRANSDUC_2"/>
    <property type="match status" value="1"/>
</dbReference>
<dbReference type="Pfam" id="PF00672">
    <property type="entry name" value="HAMP"/>
    <property type="match status" value="1"/>
</dbReference>
<evidence type="ECO:0000313" key="12">
    <source>
        <dbReference type="EMBL" id="MBB6481635.1"/>
    </source>
</evidence>
<feature type="domain" description="HAMP" evidence="11">
    <location>
        <begin position="230"/>
        <end position="284"/>
    </location>
</feature>
<feature type="domain" description="Methyl-accepting transducer" evidence="10">
    <location>
        <begin position="331"/>
        <end position="553"/>
    </location>
</feature>
<dbReference type="InterPro" id="IPR003660">
    <property type="entry name" value="HAMP_dom"/>
</dbReference>
<keyword evidence="5 9" id="KW-0472">Membrane</keyword>
<evidence type="ECO:0000256" key="7">
    <source>
        <dbReference type="ARBA" id="ARBA00029447"/>
    </source>
</evidence>
<evidence type="ECO:0000256" key="5">
    <source>
        <dbReference type="ARBA" id="ARBA00023136"/>
    </source>
</evidence>
<keyword evidence="2" id="KW-1003">Cell membrane</keyword>
<dbReference type="GO" id="GO:0006935">
    <property type="term" value="P:chemotaxis"/>
    <property type="evidence" value="ECO:0007669"/>
    <property type="project" value="InterPro"/>
</dbReference>
<dbReference type="AlphaFoldDB" id="A0A841RCB8"/>
<feature type="transmembrane region" description="Helical" evidence="9">
    <location>
        <begin position="6"/>
        <end position="26"/>
    </location>
</feature>
<keyword evidence="3 9" id="KW-0812">Transmembrane</keyword>
<evidence type="ECO:0000256" key="9">
    <source>
        <dbReference type="SAM" id="Phobius"/>
    </source>
</evidence>
<dbReference type="Gene3D" id="3.30.450.20">
    <property type="entry name" value="PAS domain"/>
    <property type="match status" value="1"/>
</dbReference>
<dbReference type="SMART" id="SM00283">
    <property type="entry name" value="MA"/>
    <property type="match status" value="1"/>
</dbReference>
<evidence type="ECO:0000256" key="2">
    <source>
        <dbReference type="ARBA" id="ARBA00022475"/>
    </source>
</evidence>
<dbReference type="CDD" id="cd06225">
    <property type="entry name" value="HAMP"/>
    <property type="match status" value="1"/>
</dbReference>
<dbReference type="InterPro" id="IPR004089">
    <property type="entry name" value="MCPsignal_dom"/>
</dbReference>
<dbReference type="SMART" id="SM01049">
    <property type="entry name" value="Cache_2"/>
    <property type="match status" value="1"/>
</dbReference>
<dbReference type="Pfam" id="PF17200">
    <property type="entry name" value="sCache_2"/>
    <property type="match status" value="1"/>
</dbReference>
<dbReference type="GO" id="GO:0005886">
    <property type="term" value="C:plasma membrane"/>
    <property type="evidence" value="ECO:0007669"/>
    <property type="project" value="UniProtKB-SubCell"/>
</dbReference>
<comment type="subcellular location">
    <subcellularLocation>
        <location evidence="1">Cell membrane</location>
        <topology evidence="1">Multi-pass membrane protein</topology>
    </subcellularLocation>
</comment>
<dbReference type="Proteomes" id="UP000587760">
    <property type="component" value="Unassembled WGS sequence"/>
</dbReference>
<evidence type="ECO:0000256" key="3">
    <source>
        <dbReference type="ARBA" id="ARBA00022692"/>
    </source>
</evidence>
<proteinExistence type="inferred from homology"/>
<dbReference type="SUPFAM" id="SSF58104">
    <property type="entry name" value="Methyl-accepting chemotaxis protein (MCP) signaling domain"/>
    <property type="match status" value="2"/>
</dbReference>
<evidence type="ECO:0000256" key="4">
    <source>
        <dbReference type="ARBA" id="ARBA00022989"/>
    </source>
</evidence>
<dbReference type="Gene3D" id="1.10.287.950">
    <property type="entry name" value="Methyl-accepting chemotaxis protein"/>
    <property type="match status" value="1"/>
</dbReference>
<evidence type="ECO:0000259" key="11">
    <source>
        <dbReference type="PROSITE" id="PS50885"/>
    </source>
</evidence>
<dbReference type="InterPro" id="IPR033480">
    <property type="entry name" value="sCache_2"/>
</dbReference>
<dbReference type="PRINTS" id="PR00260">
    <property type="entry name" value="CHEMTRNSDUCR"/>
</dbReference>
<evidence type="ECO:0000256" key="1">
    <source>
        <dbReference type="ARBA" id="ARBA00004651"/>
    </source>
</evidence>
<dbReference type="RefSeq" id="WP_184747873.1">
    <property type="nucleotide sequence ID" value="NZ_JACHGJ010000007.1"/>
</dbReference>
<gene>
    <name evidence="12" type="ORF">HNR50_003315</name>
</gene>
<dbReference type="PANTHER" id="PTHR32089">
    <property type="entry name" value="METHYL-ACCEPTING CHEMOTAXIS PROTEIN MCPB"/>
    <property type="match status" value="1"/>
</dbReference>
<dbReference type="PANTHER" id="PTHR32089:SF112">
    <property type="entry name" value="LYSOZYME-LIKE PROTEIN-RELATED"/>
    <property type="match status" value="1"/>
</dbReference>
<accession>A0A841RCB8</accession>
<comment type="similarity">
    <text evidence="7">Belongs to the methyl-accepting chemotaxis (MCP) protein family.</text>
</comment>
<organism evidence="12 13">
    <name type="scientific">Spirochaeta isovalerica</name>
    <dbReference type="NCBI Taxonomy" id="150"/>
    <lineage>
        <taxon>Bacteria</taxon>
        <taxon>Pseudomonadati</taxon>
        <taxon>Spirochaetota</taxon>
        <taxon>Spirochaetia</taxon>
        <taxon>Spirochaetales</taxon>
        <taxon>Spirochaetaceae</taxon>
        <taxon>Spirochaeta</taxon>
    </lineage>
</organism>
<dbReference type="Gene3D" id="6.10.340.10">
    <property type="match status" value="1"/>
</dbReference>
<keyword evidence="6 8" id="KW-0807">Transducer</keyword>
<keyword evidence="13" id="KW-1185">Reference proteome</keyword>
<dbReference type="GO" id="GO:0004888">
    <property type="term" value="F:transmembrane signaling receptor activity"/>
    <property type="evidence" value="ECO:0007669"/>
    <property type="project" value="InterPro"/>
</dbReference>
<dbReference type="InterPro" id="IPR004090">
    <property type="entry name" value="Chemotax_Me-accpt_rcpt"/>
</dbReference>
<protein>
    <submittedName>
        <fullName evidence="12">Methyl-accepting chemotaxis protein</fullName>
    </submittedName>
</protein>
<evidence type="ECO:0000259" key="10">
    <source>
        <dbReference type="PROSITE" id="PS50111"/>
    </source>
</evidence>
<dbReference type="Pfam" id="PF00015">
    <property type="entry name" value="MCPsignal"/>
    <property type="match status" value="1"/>
</dbReference>
<comment type="caution">
    <text evidence="12">The sequence shown here is derived from an EMBL/GenBank/DDBJ whole genome shotgun (WGS) entry which is preliminary data.</text>
</comment>